<evidence type="ECO:0000259" key="7">
    <source>
        <dbReference type="Pfam" id="PF00892"/>
    </source>
</evidence>
<evidence type="ECO:0000256" key="4">
    <source>
        <dbReference type="ARBA" id="ARBA00022989"/>
    </source>
</evidence>
<feature type="transmembrane region" description="Helical" evidence="6">
    <location>
        <begin position="43"/>
        <end position="62"/>
    </location>
</feature>
<feature type="domain" description="EamA" evidence="7">
    <location>
        <begin position="157"/>
        <end position="290"/>
    </location>
</feature>
<dbReference type="EMBL" id="BMES01000001">
    <property type="protein sequence ID" value="GGH11605.1"/>
    <property type="molecule type" value="Genomic_DNA"/>
</dbReference>
<keyword evidence="4 6" id="KW-1133">Transmembrane helix</keyword>
<reference evidence="8" key="2">
    <citation type="submission" date="2020-09" db="EMBL/GenBank/DDBJ databases">
        <authorList>
            <person name="Sun Q."/>
            <person name="Zhou Y."/>
        </authorList>
    </citation>
    <scope>NUCLEOTIDE SEQUENCE</scope>
    <source>
        <strain evidence="8">CGMCC 1.12214</strain>
    </source>
</reference>
<feature type="transmembrane region" description="Helical" evidence="6">
    <location>
        <begin position="273"/>
        <end position="291"/>
    </location>
</feature>
<dbReference type="RefSeq" id="WP_188516487.1">
    <property type="nucleotide sequence ID" value="NZ_BMES01000001.1"/>
</dbReference>
<dbReference type="Pfam" id="PF00892">
    <property type="entry name" value="EamA"/>
    <property type="match status" value="2"/>
</dbReference>
<dbReference type="PANTHER" id="PTHR22911:SF6">
    <property type="entry name" value="SOLUTE CARRIER FAMILY 35 MEMBER G1"/>
    <property type="match status" value="1"/>
</dbReference>
<protein>
    <recommendedName>
        <fullName evidence="7">EamA domain-containing protein</fullName>
    </recommendedName>
</protein>
<gene>
    <name evidence="8" type="ORF">GCM10007036_08780</name>
</gene>
<dbReference type="GO" id="GO:0016020">
    <property type="term" value="C:membrane"/>
    <property type="evidence" value="ECO:0007669"/>
    <property type="project" value="UniProtKB-SubCell"/>
</dbReference>
<evidence type="ECO:0000256" key="1">
    <source>
        <dbReference type="ARBA" id="ARBA00004141"/>
    </source>
</evidence>
<dbReference type="SUPFAM" id="SSF103481">
    <property type="entry name" value="Multidrug resistance efflux transporter EmrE"/>
    <property type="match status" value="2"/>
</dbReference>
<keyword evidence="9" id="KW-1185">Reference proteome</keyword>
<name>A0A917I3V3_9HYPH</name>
<accession>A0A917I3V3</accession>
<feature type="transmembrane region" description="Helical" evidence="6">
    <location>
        <begin position="186"/>
        <end position="207"/>
    </location>
</feature>
<feature type="domain" description="EamA" evidence="7">
    <location>
        <begin position="14"/>
        <end position="143"/>
    </location>
</feature>
<evidence type="ECO:0000256" key="6">
    <source>
        <dbReference type="SAM" id="Phobius"/>
    </source>
</evidence>
<organism evidence="8 9">
    <name type="scientific">Alsobacter metallidurans</name>
    <dbReference type="NCBI Taxonomy" id="340221"/>
    <lineage>
        <taxon>Bacteria</taxon>
        <taxon>Pseudomonadati</taxon>
        <taxon>Pseudomonadota</taxon>
        <taxon>Alphaproteobacteria</taxon>
        <taxon>Hyphomicrobiales</taxon>
        <taxon>Alsobacteraceae</taxon>
        <taxon>Alsobacter</taxon>
    </lineage>
</organism>
<comment type="subcellular location">
    <subcellularLocation>
        <location evidence="1">Membrane</location>
        <topology evidence="1">Multi-pass membrane protein</topology>
    </subcellularLocation>
</comment>
<feature type="transmembrane region" description="Helical" evidence="6">
    <location>
        <begin position="74"/>
        <end position="95"/>
    </location>
</feature>
<reference evidence="8" key="1">
    <citation type="journal article" date="2014" name="Int. J. Syst. Evol. Microbiol.">
        <title>Complete genome sequence of Corynebacterium casei LMG S-19264T (=DSM 44701T), isolated from a smear-ripened cheese.</title>
        <authorList>
            <consortium name="US DOE Joint Genome Institute (JGI-PGF)"/>
            <person name="Walter F."/>
            <person name="Albersmeier A."/>
            <person name="Kalinowski J."/>
            <person name="Ruckert C."/>
        </authorList>
    </citation>
    <scope>NUCLEOTIDE SEQUENCE</scope>
    <source>
        <strain evidence="8">CGMCC 1.12214</strain>
    </source>
</reference>
<feature type="transmembrane region" description="Helical" evidence="6">
    <location>
        <begin position="101"/>
        <end position="120"/>
    </location>
</feature>
<comment type="similarity">
    <text evidence="2">Belongs to the drug/metabolite transporter (DMT) superfamily. 10 TMS drug/metabolite exporter (DME) (TC 2.A.7.3) family.</text>
</comment>
<feature type="transmembrane region" description="Helical" evidence="6">
    <location>
        <begin position="127"/>
        <end position="145"/>
    </location>
</feature>
<dbReference type="PANTHER" id="PTHR22911">
    <property type="entry name" value="ACYL-MALONYL CONDENSING ENZYME-RELATED"/>
    <property type="match status" value="1"/>
</dbReference>
<feature type="transmembrane region" description="Helical" evidence="6">
    <location>
        <begin position="250"/>
        <end position="267"/>
    </location>
</feature>
<dbReference type="InterPro" id="IPR000620">
    <property type="entry name" value="EamA_dom"/>
</dbReference>
<evidence type="ECO:0000313" key="8">
    <source>
        <dbReference type="EMBL" id="GGH11605.1"/>
    </source>
</evidence>
<evidence type="ECO:0000256" key="3">
    <source>
        <dbReference type="ARBA" id="ARBA00022692"/>
    </source>
</evidence>
<dbReference type="AlphaFoldDB" id="A0A917I3V3"/>
<feature type="transmembrane region" description="Helical" evidence="6">
    <location>
        <begin position="157"/>
        <end position="177"/>
    </location>
</feature>
<comment type="caution">
    <text evidence="8">The sequence shown here is derived from an EMBL/GenBank/DDBJ whole genome shotgun (WGS) entry which is preliminary data.</text>
</comment>
<evidence type="ECO:0000256" key="5">
    <source>
        <dbReference type="ARBA" id="ARBA00023136"/>
    </source>
</evidence>
<dbReference type="InterPro" id="IPR037185">
    <property type="entry name" value="EmrE-like"/>
</dbReference>
<proteinExistence type="inferred from homology"/>
<sequence length="298" mass="30724">MKPVLRHDVSLLPIGMAMAGAILLTVMDAVMKGLSAGFSTLDLVAGRYVFGTLVAVPIALVMRPALPNAAMLRAHLVRTLVVVVTAGLFFYSLSILPLVEAVVFSYLSPVIMALLGRVMLGEKVAPAVAVAIAVSFAGVIVIAVGKGISVAGMGRDLWGVLAAVAAAFTYALAMVMLRARTGSDPIVGIVALQNVIAMAYVLPLSLAFGQPLSLVQAHWPWLLLAGGLGAVGHLFYAGAFKRAPAAKIGAVEYTNFIWATAIGYVAFSEIPTASATAGAALIVCGSLVLMVKRKPAAA</sequence>
<keyword evidence="3 6" id="KW-0812">Transmembrane</keyword>
<evidence type="ECO:0000313" key="9">
    <source>
        <dbReference type="Proteomes" id="UP000603912"/>
    </source>
</evidence>
<evidence type="ECO:0000256" key="2">
    <source>
        <dbReference type="ARBA" id="ARBA00009853"/>
    </source>
</evidence>
<feature type="transmembrane region" description="Helical" evidence="6">
    <location>
        <begin position="12"/>
        <end position="31"/>
    </location>
</feature>
<dbReference type="Proteomes" id="UP000603912">
    <property type="component" value="Unassembled WGS sequence"/>
</dbReference>
<feature type="transmembrane region" description="Helical" evidence="6">
    <location>
        <begin position="219"/>
        <end position="238"/>
    </location>
</feature>
<keyword evidence="5 6" id="KW-0472">Membrane</keyword>